<organism evidence="1 2">
    <name type="scientific">candidate division MSBL1 archaeon SCGC-AAA259E19</name>
    <dbReference type="NCBI Taxonomy" id="1698264"/>
    <lineage>
        <taxon>Archaea</taxon>
        <taxon>Methanobacteriati</taxon>
        <taxon>Methanobacteriota</taxon>
        <taxon>candidate division MSBL1</taxon>
    </lineage>
</organism>
<comment type="caution">
    <text evidence="1">The sequence shown here is derived from an EMBL/GenBank/DDBJ whole genome shotgun (WGS) entry which is preliminary data.</text>
</comment>
<dbReference type="AlphaFoldDB" id="A0A133UDT7"/>
<keyword evidence="2" id="KW-1185">Reference proteome</keyword>
<accession>A0A133UDT7</accession>
<name>A0A133UDT7_9EURY</name>
<protein>
    <submittedName>
        <fullName evidence="1">Uncharacterized protein</fullName>
    </submittedName>
</protein>
<evidence type="ECO:0000313" key="2">
    <source>
        <dbReference type="Proteomes" id="UP000070284"/>
    </source>
</evidence>
<dbReference type="Proteomes" id="UP000070284">
    <property type="component" value="Unassembled WGS sequence"/>
</dbReference>
<reference evidence="1 2" key="1">
    <citation type="journal article" date="2016" name="Sci. Rep.">
        <title>Metabolic traits of an uncultured archaeal lineage -MSBL1- from brine pools of the Red Sea.</title>
        <authorList>
            <person name="Mwirichia R."/>
            <person name="Alam I."/>
            <person name="Rashid M."/>
            <person name="Vinu M."/>
            <person name="Ba-Alawi W."/>
            <person name="Anthony Kamau A."/>
            <person name="Kamanda Ngugi D."/>
            <person name="Goker M."/>
            <person name="Klenk H.P."/>
            <person name="Bajic V."/>
            <person name="Stingl U."/>
        </authorList>
    </citation>
    <scope>NUCLEOTIDE SEQUENCE [LARGE SCALE GENOMIC DNA]</scope>
    <source>
        <strain evidence="1">SCGC-AAA259E19</strain>
    </source>
</reference>
<gene>
    <name evidence="1" type="ORF">AKJ65_07710</name>
</gene>
<sequence length="139" mass="15569">MSVTVGTEGSRSFTFELSVPELATWEDMPEAVERQLGPDVLEKLEEYEGEGPHHGGIREIAEKYGDSLPLILGKWGFFRRRGIENVVDLSIYDAPSELNWSYLAEEVKAGNEDARRVIEVNFYSGLLSDGCDFESRPPA</sequence>
<dbReference type="EMBL" id="LHXO01000167">
    <property type="protein sequence ID" value="KXA92330.1"/>
    <property type="molecule type" value="Genomic_DNA"/>
</dbReference>
<evidence type="ECO:0000313" key="1">
    <source>
        <dbReference type="EMBL" id="KXA92330.1"/>
    </source>
</evidence>
<proteinExistence type="predicted"/>